<evidence type="ECO:0000259" key="5">
    <source>
        <dbReference type="PROSITE" id="PS50977"/>
    </source>
</evidence>
<feature type="DNA-binding region" description="H-T-H motif" evidence="4">
    <location>
        <begin position="27"/>
        <end position="46"/>
    </location>
</feature>
<comment type="caution">
    <text evidence="6">The sequence shown here is derived from an EMBL/GenBank/DDBJ whole genome shotgun (WGS) entry which is preliminary data.</text>
</comment>
<evidence type="ECO:0000256" key="4">
    <source>
        <dbReference type="PROSITE-ProRule" id="PRU00335"/>
    </source>
</evidence>
<feature type="domain" description="HTH tetR-type" evidence="5">
    <location>
        <begin position="4"/>
        <end position="64"/>
    </location>
</feature>
<dbReference type="InterPro" id="IPR054156">
    <property type="entry name" value="YxaF_TetR_C"/>
</dbReference>
<dbReference type="SUPFAM" id="SSF48498">
    <property type="entry name" value="Tetracyclin repressor-like, C-terminal domain"/>
    <property type="match status" value="1"/>
</dbReference>
<dbReference type="PANTHER" id="PTHR47506">
    <property type="entry name" value="TRANSCRIPTIONAL REGULATORY PROTEIN"/>
    <property type="match status" value="1"/>
</dbReference>
<sequence length="187" mass="19409">MVRLSVRDRLVDATAALIRRNGVAGTGLADILQCSGVARRSVYLTFPGGKEELVAAATREVGASMTALLAAGGPVAGSVRDFVDLWAVRLRDSGFADGCPIVAAALGRHSANAAADAAGAVFADWTSALIARLRDEGYAEADARDIATMAIVSVEGAVVVAQARRTAEPLEVVGRVLEEIVRARRPV</sequence>
<organism evidence="6 7">
    <name type="scientific">Williamsia serinedens</name>
    <dbReference type="NCBI Taxonomy" id="391736"/>
    <lineage>
        <taxon>Bacteria</taxon>
        <taxon>Bacillati</taxon>
        <taxon>Actinomycetota</taxon>
        <taxon>Actinomycetes</taxon>
        <taxon>Mycobacteriales</taxon>
        <taxon>Nocardiaceae</taxon>
        <taxon>Williamsia</taxon>
    </lineage>
</organism>
<keyword evidence="7" id="KW-1185">Reference proteome</keyword>
<evidence type="ECO:0000313" key="6">
    <source>
        <dbReference type="EMBL" id="MCP2159204.1"/>
    </source>
</evidence>
<dbReference type="InterPro" id="IPR001647">
    <property type="entry name" value="HTH_TetR"/>
</dbReference>
<dbReference type="EMBL" id="JAMTCG010000001">
    <property type="protein sequence ID" value="MCP2159204.1"/>
    <property type="molecule type" value="Genomic_DNA"/>
</dbReference>
<protein>
    <submittedName>
        <fullName evidence="6">Transcriptional regulator, TetR family</fullName>
    </submittedName>
</protein>
<dbReference type="PROSITE" id="PS50977">
    <property type="entry name" value="HTH_TETR_2"/>
    <property type="match status" value="1"/>
</dbReference>
<evidence type="ECO:0000256" key="2">
    <source>
        <dbReference type="ARBA" id="ARBA00023125"/>
    </source>
</evidence>
<dbReference type="InterPro" id="IPR036271">
    <property type="entry name" value="Tet_transcr_reg_TetR-rel_C_sf"/>
</dbReference>
<dbReference type="PANTHER" id="PTHR47506:SF3">
    <property type="entry name" value="HTH-TYPE TRANSCRIPTIONAL REGULATOR LMRA"/>
    <property type="match status" value="1"/>
</dbReference>
<gene>
    <name evidence="6" type="ORF">LX12_000368</name>
</gene>
<dbReference type="Pfam" id="PF21993">
    <property type="entry name" value="TetR_C_13_2"/>
    <property type="match status" value="1"/>
</dbReference>
<name>A0ABT1GWS9_9NOCA</name>
<proteinExistence type="predicted"/>
<accession>A0ABT1GWS9</accession>
<evidence type="ECO:0000256" key="3">
    <source>
        <dbReference type="ARBA" id="ARBA00023163"/>
    </source>
</evidence>
<evidence type="ECO:0000313" key="7">
    <source>
        <dbReference type="Proteomes" id="UP001205740"/>
    </source>
</evidence>
<dbReference type="Gene3D" id="1.10.357.10">
    <property type="entry name" value="Tetracycline Repressor, domain 2"/>
    <property type="match status" value="1"/>
</dbReference>
<dbReference type="Proteomes" id="UP001205740">
    <property type="component" value="Unassembled WGS sequence"/>
</dbReference>
<dbReference type="SUPFAM" id="SSF46689">
    <property type="entry name" value="Homeodomain-like"/>
    <property type="match status" value="1"/>
</dbReference>
<keyword evidence="3" id="KW-0804">Transcription</keyword>
<dbReference type="Pfam" id="PF00440">
    <property type="entry name" value="TetR_N"/>
    <property type="match status" value="1"/>
</dbReference>
<dbReference type="InterPro" id="IPR009057">
    <property type="entry name" value="Homeodomain-like_sf"/>
</dbReference>
<reference evidence="6 7" key="1">
    <citation type="submission" date="2022-06" db="EMBL/GenBank/DDBJ databases">
        <title>Genomic Encyclopedia of Archaeal and Bacterial Type Strains, Phase II (KMG-II): from individual species to whole genera.</title>
        <authorList>
            <person name="Goeker M."/>
        </authorList>
    </citation>
    <scope>NUCLEOTIDE SEQUENCE [LARGE SCALE GENOMIC DNA]</scope>
    <source>
        <strain evidence="6 7">DSM 45037</strain>
    </source>
</reference>
<evidence type="ECO:0000256" key="1">
    <source>
        <dbReference type="ARBA" id="ARBA00023015"/>
    </source>
</evidence>
<keyword evidence="2 4" id="KW-0238">DNA-binding</keyword>
<keyword evidence="1" id="KW-0805">Transcription regulation</keyword>